<evidence type="ECO:0000256" key="2">
    <source>
        <dbReference type="ARBA" id="ARBA00001946"/>
    </source>
</evidence>
<dbReference type="PANTHER" id="PTHR20854:SF4">
    <property type="entry name" value="INOSITOL-1-MONOPHOSPHATASE-RELATED"/>
    <property type="match status" value="1"/>
</dbReference>
<evidence type="ECO:0000256" key="4">
    <source>
        <dbReference type="ARBA" id="ARBA00022723"/>
    </source>
</evidence>
<name>A0A433JWP9_9MICO</name>
<dbReference type="PANTHER" id="PTHR20854">
    <property type="entry name" value="INOSITOL MONOPHOSPHATASE"/>
    <property type="match status" value="1"/>
</dbReference>
<dbReference type="PRINTS" id="PR00377">
    <property type="entry name" value="IMPHPHTASES"/>
</dbReference>
<dbReference type="GO" id="GO:0046872">
    <property type="term" value="F:metal ion binding"/>
    <property type="evidence" value="ECO:0007669"/>
    <property type="project" value="UniProtKB-KW"/>
</dbReference>
<dbReference type="InterPro" id="IPR020550">
    <property type="entry name" value="Inositol_monophosphatase_CS"/>
</dbReference>
<dbReference type="SUPFAM" id="SSF56655">
    <property type="entry name" value="Carbohydrate phosphatase"/>
    <property type="match status" value="1"/>
</dbReference>
<proteinExistence type="inferred from homology"/>
<dbReference type="InterPro" id="IPR033942">
    <property type="entry name" value="IMPase"/>
</dbReference>
<dbReference type="GO" id="GO:0006020">
    <property type="term" value="P:inositol metabolic process"/>
    <property type="evidence" value="ECO:0007669"/>
    <property type="project" value="TreeGrafter"/>
</dbReference>
<organism evidence="9 10">
    <name type="scientific">Labedella endophytica</name>
    <dbReference type="NCBI Taxonomy" id="1523160"/>
    <lineage>
        <taxon>Bacteria</taxon>
        <taxon>Bacillati</taxon>
        <taxon>Actinomycetota</taxon>
        <taxon>Actinomycetes</taxon>
        <taxon>Micrococcales</taxon>
        <taxon>Microbacteriaceae</taxon>
        <taxon>Labedella</taxon>
    </lineage>
</organism>
<protein>
    <recommendedName>
        <fullName evidence="8">Inositol-1-monophosphatase</fullName>
        <ecNumber evidence="8">3.1.3.25</ecNumber>
    </recommendedName>
</protein>
<dbReference type="EMBL" id="RZGZ01000001">
    <property type="protein sequence ID" value="RUR03384.1"/>
    <property type="molecule type" value="Genomic_DNA"/>
</dbReference>
<evidence type="ECO:0000256" key="1">
    <source>
        <dbReference type="ARBA" id="ARBA00001033"/>
    </source>
</evidence>
<dbReference type="Pfam" id="PF00459">
    <property type="entry name" value="Inositol_P"/>
    <property type="match status" value="1"/>
</dbReference>
<dbReference type="Gene3D" id="3.30.540.10">
    <property type="entry name" value="Fructose-1,6-Bisphosphatase, subunit A, domain 1"/>
    <property type="match status" value="1"/>
</dbReference>
<dbReference type="Proteomes" id="UP000274909">
    <property type="component" value="Unassembled WGS sequence"/>
</dbReference>
<feature type="binding site" evidence="7">
    <location>
        <position position="89"/>
    </location>
    <ligand>
        <name>Mg(2+)</name>
        <dbReference type="ChEBI" id="CHEBI:18420"/>
        <label>1</label>
        <note>catalytic</note>
    </ligand>
</feature>
<dbReference type="CDD" id="cd01639">
    <property type="entry name" value="IMPase"/>
    <property type="match status" value="1"/>
</dbReference>
<feature type="binding site" evidence="7">
    <location>
        <position position="86"/>
    </location>
    <ligand>
        <name>Mg(2+)</name>
        <dbReference type="ChEBI" id="CHEBI:18420"/>
        <label>1</label>
        <note>catalytic</note>
    </ligand>
</feature>
<comment type="similarity">
    <text evidence="3 8">Belongs to the inositol monophosphatase superfamily.</text>
</comment>
<dbReference type="GO" id="GO:0046854">
    <property type="term" value="P:phosphatidylinositol phosphate biosynthetic process"/>
    <property type="evidence" value="ECO:0007669"/>
    <property type="project" value="InterPro"/>
</dbReference>
<dbReference type="PROSITE" id="PS00630">
    <property type="entry name" value="IMP_2"/>
    <property type="match status" value="1"/>
</dbReference>
<comment type="catalytic activity">
    <reaction evidence="1 8">
        <text>a myo-inositol phosphate + H2O = myo-inositol + phosphate</text>
        <dbReference type="Rhea" id="RHEA:24056"/>
        <dbReference type="ChEBI" id="CHEBI:15377"/>
        <dbReference type="ChEBI" id="CHEBI:17268"/>
        <dbReference type="ChEBI" id="CHEBI:43474"/>
        <dbReference type="ChEBI" id="CHEBI:84139"/>
        <dbReference type="EC" id="3.1.3.25"/>
    </reaction>
</comment>
<dbReference type="OrthoDB" id="9772456at2"/>
<sequence>MTGLLELRDLAVTIAREAGELAARRRAEGVSIAASKSSLEDVVTEADREVEDLIRSRLGELRPDDAFLGEESGAEGGSSGLTWVVDPIDGTVNYLYGIPDYCVSIAVVEGEPEPSSWTALAGAVFAPAKGELFTAAAGHGAFRGDERLAVNTGMSPALALVGTGFGYSAEKRVRQAAVVGSLIAEVRDIRRIGAAALDLCAVACGRIDAYYESGLNPWDQAAGVLIAQEAGARVEGRGGAPADREFTIAAAPEIFGFLHDRVANAQ</sequence>
<comment type="cofactor">
    <cofactor evidence="2 7 8">
        <name>Mg(2+)</name>
        <dbReference type="ChEBI" id="CHEBI:18420"/>
    </cofactor>
</comment>
<dbReference type="PROSITE" id="PS00629">
    <property type="entry name" value="IMP_1"/>
    <property type="match status" value="1"/>
</dbReference>
<evidence type="ECO:0000256" key="3">
    <source>
        <dbReference type="ARBA" id="ARBA00009759"/>
    </source>
</evidence>
<evidence type="ECO:0000313" key="10">
    <source>
        <dbReference type="Proteomes" id="UP000274909"/>
    </source>
</evidence>
<evidence type="ECO:0000256" key="7">
    <source>
        <dbReference type="PIRSR" id="PIRSR600760-2"/>
    </source>
</evidence>
<dbReference type="AlphaFoldDB" id="A0A433JWP9"/>
<keyword evidence="5 8" id="KW-0378">Hydrolase</keyword>
<feature type="binding site" evidence="7">
    <location>
        <position position="70"/>
    </location>
    <ligand>
        <name>Mg(2+)</name>
        <dbReference type="ChEBI" id="CHEBI:18420"/>
        <label>1</label>
        <note>catalytic</note>
    </ligand>
</feature>
<dbReference type="RefSeq" id="WP_127046719.1">
    <property type="nucleotide sequence ID" value="NZ_RZGZ01000001.1"/>
</dbReference>
<dbReference type="InterPro" id="IPR020583">
    <property type="entry name" value="Inositol_monoP_metal-BS"/>
</dbReference>
<evidence type="ECO:0000256" key="6">
    <source>
        <dbReference type="ARBA" id="ARBA00022842"/>
    </source>
</evidence>
<dbReference type="GO" id="GO:0008934">
    <property type="term" value="F:inositol monophosphate 1-phosphatase activity"/>
    <property type="evidence" value="ECO:0007669"/>
    <property type="project" value="InterPro"/>
</dbReference>
<evidence type="ECO:0000313" key="9">
    <source>
        <dbReference type="EMBL" id="RUR03384.1"/>
    </source>
</evidence>
<evidence type="ECO:0000256" key="8">
    <source>
        <dbReference type="RuleBase" id="RU364068"/>
    </source>
</evidence>
<keyword evidence="6 7" id="KW-0460">Magnesium</keyword>
<dbReference type="GO" id="GO:0007165">
    <property type="term" value="P:signal transduction"/>
    <property type="evidence" value="ECO:0007669"/>
    <property type="project" value="TreeGrafter"/>
</dbReference>
<evidence type="ECO:0000256" key="5">
    <source>
        <dbReference type="ARBA" id="ARBA00022801"/>
    </source>
</evidence>
<keyword evidence="4 7" id="KW-0479">Metal-binding</keyword>
<feature type="binding site" evidence="7">
    <location>
        <position position="219"/>
    </location>
    <ligand>
        <name>Mg(2+)</name>
        <dbReference type="ChEBI" id="CHEBI:18420"/>
        <label>1</label>
        <note>catalytic</note>
    </ligand>
</feature>
<dbReference type="EC" id="3.1.3.25" evidence="8"/>
<feature type="binding site" evidence="7">
    <location>
        <position position="88"/>
    </location>
    <ligand>
        <name>Mg(2+)</name>
        <dbReference type="ChEBI" id="CHEBI:18420"/>
        <label>1</label>
        <note>catalytic</note>
    </ligand>
</feature>
<dbReference type="InterPro" id="IPR000760">
    <property type="entry name" value="Inositol_monophosphatase-like"/>
</dbReference>
<accession>A0A433JWP9</accession>
<dbReference type="Gene3D" id="3.40.190.80">
    <property type="match status" value="1"/>
</dbReference>
<reference evidence="9 10" key="1">
    <citation type="submission" date="2018-12" db="EMBL/GenBank/DDBJ databases">
        <authorList>
            <person name="Li F."/>
        </authorList>
    </citation>
    <scope>NUCLEOTIDE SEQUENCE [LARGE SCALE GENOMIC DNA]</scope>
    <source>
        <strain evidence="9 10">EGI 6500705</strain>
    </source>
</reference>
<comment type="caution">
    <text evidence="9">The sequence shown here is derived from an EMBL/GenBank/DDBJ whole genome shotgun (WGS) entry which is preliminary data.</text>
</comment>
<gene>
    <name evidence="9" type="ORF">ELQ94_02230</name>
</gene>
<keyword evidence="10" id="KW-1185">Reference proteome</keyword>